<accession>A0A8J6ZVV7</accession>
<evidence type="ECO:0000313" key="1">
    <source>
        <dbReference type="EMBL" id="MBE9024488.1"/>
    </source>
</evidence>
<proteinExistence type="predicted"/>
<keyword evidence="2" id="KW-1185">Reference proteome</keyword>
<dbReference type="AlphaFoldDB" id="A0A8J6ZVV7"/>
<name>A0A8J6ZVV7_DESMC</name>
<reference evidence="1" key="1">
    <citation type="submission" date="2020-10" db="EMBL/GenBank/DDBJ databases">
        <authorList>
            <person name="Castelo-Branco R."/>
            <person name="Eusebio N."/>
            <person name="Adriana R."/>
            <person name="Vieira A."/>
            <person name="Brugerolle De Fraissinette N."/>
            <person name="Rezende De Castro R."/>
            <person name="Schneider M.P."/>
            <person name="Vasconcelos V."/>
            <person name="Leao P.N."/>
        </authorList>
    </citation>
    <scope>NUCLEOTIDE SEQUENCE</scope>
    <source>
        <strain evidence="1">LEGE 12446</strain>
    </source>
</reference>
<evidence type="ECO:0000313" key="2">
    <source>
        <dbReference type="Proteomes" id="UP000622533"/>
    </source>
</evidence>
<comment type="caution">
    <text evidence="1">The sequence shown here is derived from an EMBL/GenBank/DDBJ whole genome shotgun (WGS) entry which is preliminary data.</text>
</comment>
<dbReference type="RefSeq" id="WP_193918934.1">
    <property type="nucleotide sequence ID" value="NZ_JADEXS020000002.1"/>
</dbReference>
<organism evidence="1 2">
    <name type="scientific">Desmonostoc muscorum LEGE 12446</name>
    <dbReference type="NCBI Taxonomy" id="1828758"/>
    <lineage>
        <taxon>Bacteria</taxon>
        <taxon>Bacillati</taxon>
        <taxon>Cyanobacteriota</taxon>
        <taxon>Cyanophyceae</taxon>
        <taxon>Nostocales</taxon>
        <taxon>Nostocaceae</taxon>
        <taxon>Desmonostoc</taxon>
    </lineage>
</organism>
<sequence>MANIKVIDLNLANQDFSSSPKTLLPNEIEKVFGGESESGYYIWDDGSAIFWDNGVYEAYDTEGNLYSIVAFGTGEPR</sequence>
<protein>
    <submittedName>
        <fullName evidence="1">Uncharacterized protein</fullName>
    </submittedName>
</protein>
<dbReference type="Proteomes" id="UP000622533">
    <property type="component" value="Unassembled WGS sequence"/>
</dbReference>
<gene>
    <name evidence="1" type="ORF">IQ276_19280</name>
</gene>
<dbReference type="EMBL" id="JADEXS010000274">
    <property type="protein sequence ID" value="MBE9024488.1"/>
    <property type="molecule type" value="Genomic_DNA"/>
</dbReference>